<feature type="transmembrane region" description="Helical" evidence="8">
    <location>
        <begin position="411"/>
        <end position="434"/>
    </location>
</feature>
<evidence type="ECO:0000313" key="10">
    <source>
        <dbReference type="Proteomes" id="UP000661858"/>
    </source>
</evidence>
<dbReference type="Proteomes" id="UP000661858">
    <property type="component" value="Unassembled WGS sequence"/>
</dbReference>
<comment type="caution">
    <text evidence="9">The sequence shown here is derived from an EMBL/GenBank/DDBJ whole genome shotgun (WGS) entry which is preliminary data.</text>
</comment>
<dbReference type="AlphaFoldDB" id="A0A937EKM4"/>
<organism evidence="9 10">
    <name type="scientific">Streptomyces actinomycinicus</name>
    <dbReference type="NCBI Taxonomy" id="1695166"/>
    <lineage>
        <taxon>Bacteria</taxon>
        <taxon>Bacillati</taxon>
        <taxon>Actinomycetota</taxon>
        <taxon>Actinomycetes</taxon>
        <taxon>Kitasatosporales</taxon>
        <taxon>Streptomycetaceae</taxon>
        <taxon>Streptomyces</taxon>
    </lineage>
</organism>
<dbReference type="GO" id="GO:0016758">
    <property type="term" value="F:hexosyltransferase activity"/>
    <property type="evidence" value="ECO:0007669"/>
    <property type="project" value="TreeGrafter"/>
</dbReference>
<evidence type="ECO:0000256" key="6">
    <source>
        <dbReference type="ARBA" id="ARBA00023136"/>
    </source>
</evidence>
<dbReference type="RefSeq" id="WP_201837007.1">
    <property type="nucleotide sequence ID" value="NZ_JAERRK010000008.1"/>
</dbReference>
<evidence type="ECO:0000256" key="5">
    <source>
        <dbReference type="ARBA" id="ARBA00022989"/>
    </source>
</evidence>
<feature type="transmembrane region" description="Helical" evidence="8">
    <location>
        <begin position="548"/>
        <end position="575"/>
    </location>
</feature>
<reference evidence="9" key="1">
    <citation type="submission" date="2021-01" db="EMBL/GenBank/DDBJ databases">
        <title>WGS of actinomycetes isolated from Thailand.</title>
        <authorList>
            <person name="Thawai C."/>
        </authorList>
    </citation>
    <scope>NUCLEOTIDE SEQUENCE</scope>
    <source>
        <strain evidence="9">RCU-197</strain>
    </source>
</reference>
<evidence type="ECO:0000256" key="4">
    <source>
        <dbReference type="ARBA" id="ARBA00022692"/>
    </source>
</evidence>
<feature type="transmembrane region" description="Helical" evidence="8">
    <location>
        <begin position="520"/>
        <end position="542"/>
    </location>
</feature>
<keyword evidence="10" id="KW-1185">Reference proteome</keyword>
<dbReference type="Pfam" id="PF13641">
    <property type="entry name" value="Glyco_tranf_2_3"/>
    <property type="match status" value="1"/>
</dbReference>
<keyword evidence="2" id="KW-0328">Glycosyltransferase</keyword>
<evidence type="ECO:0000313" key="9">
    <source>
        <dbReference type="EMBL" id="MBL1084000.1"/>
    </source>
</evidence>
<name>A0A937EKM4_9ACTN</name>
<dbReference type="PANTHER" id="PTHR43867">
    <property type="entry name" value="CELLULOSE SYNTHASE CATALYTIC SUBUNIT A [UDP-FORMING]"/>
    <property type="match status" value="1"/>
</dbReference>
<evidence type="ECO:0000256" key="2">
    <source>
        <dbReference type="ARBA" id="ARBA00022676"/>
    </source>
</evidence>
<feature type="transmembrane region" description="Helical" evidence="8">
    <location>
        <begin position="441"/>
        <end position="459"/>
    </location>
</feature>
<proteinExistence type="predicted"/>
<feature type="transmembrane region" description="Helical" evidence="8">
    <location>
        <begin position="596"/>
        <end position="617"/>
    </location>
</feature>
<feature type="transmembrane region" description="Helical" evidence="8">
    <location>
        <begin position="75"/>
        <end position="94"/>
    </location>
</feature>
<gene>
    <name evidence="9" type="ORF">JK359_18830</name>
</gene>
<feature type="region of interest" description="Disordered" evidence="7">
    <location>
        <begin position="1"/>
        <end position="23"/>
    </location>
</feature>
<keyword evidence="4 8" id="KW-0812">Transmembrane</keyword>
<evidence type="ECO:0000256" key="1">
    <source>
        <dbReference type="ARBA" id="ARBA00004141"/>
    </source>
</evidence>
<comment type="subcellular location">
    <subcellularLocation>
        <location evidence="1">Membrane</location>
        <topology evidence="1">Multi-pass membrane protein</topology>
    </subcellularLocation>
</comment>
<keyword evidence="5 8" id="KW-1133">Transmembrane helix</keyword>
<dbReference type="GO" id="GO:0005886">
    <property type="term" value="C:plasma membrane"/>
    <property type="evidence" value="ECO:0007669"/>
    <property type="project" value="TreeGrafter"/>
</dbReference>
<dbReference type="PANTHER" id="PTHR43867:SF2">
    <property type="entry name" value="CELLULOSE SYNTHASE CATALYTIC SUBUNIT A [UDP-FORMING]"/>
    <property type="match status" value="1"/>
</dbReference>
<feature type="transmembrane region" description="Helical" evidence="8">
    <location>
        <begin position="106"/>
        <end position="128"/>
    </location>
</feature>
<sequence length="622" mass="68845">MTPPASTSPRLVPQAGRAAGTLPEPEQLARDLERLSNGKVARITPDGPVFSGRRLARRVAPTTFRPALKPADRRFVLLLVAGWGLSTLFFWQWWLQPQHRTSLTALAVNSGLLFYLTLLPLAFVIAVLRLRRVSPDLPVPRLSVAFVVTKAPSEPWPVARKTLTAMLAQRFPHPYDVWLCDEDPAPEVEDWCRAHGVHLSSRRGVTGYHRAGWPRRTRCKEGNLAWFYDCHGYDTYEVVAQLDCDHVPEPTYLAEVVRPFTDPAIGYVAAPSICDTNADESWAARGRLHREGVFHGPFQLGHNDGLAPSCIGSHYAVRTAALRDIGGLGPELAEDFSTTFLFNSAGWEGAFAIEAEAHGEGPATFAAMITQEFQWSRSLVTLMLGLFPRHVSRLPWKLRLRFGFAFSYYPLLGLSTAASLVLAPVAAVTGVPWVRVNYGSFLLHYWSMSLWLMVLTWLLRRRGLLRPRRAPLVSWENWLFALARWPFVAWGTLAAVWVRLRPRSLTFKVTPKSRQSVAPLPLRLVLPYVLIAACLGSAGLIGELSGPAFGYVFLCLLGAGTYTVVACWVSLLHALETAGTANTRRRRALATVRAPLALTALTASPLVLALLIFPQYLAGLLA</sequence>
<dbReference type="EMBL" id="JAERRK010000008">
    <property type="protein sequence ID" value="MBL1084000.1"/>
    <property type="molecule type" value="Genomic_DNA"/>
</dbReference>
<evidence type="ECO:0000256" key="7">
    <source>
        <dbReference type="SAM" id="MobiDB-lite"/>
    </source>
</evidence>
<evidence type="ECO:0000256" key="8">
    <source>
        <dbReference type="SAM" id="Phobius"/>
    </source>
</evidence>
<accession>A0A937EKM4</accession>
<dbReference type="InterPro" id="IPR029044">
    <property type="entry name" value="Nucleotide-diphossugar_trans"/>
</dbReference>
<dbReference type="Gene3D" id="3.90.550.10">
    <property type="entry name" value="Spore Coat Polysaccharide Biosynthesis Protein SpsA, Chain A"/>
    <property type="match status" value="1"/>
</dbReference>
<keyword evidence="6 8" id="KW-0472">Membrane</keyword>
<dbReference type="InterPro" id="IPR050321">
    <property type="entry name" value="Glycosyltr_2/OpgH_subfam"/>
</dbReference>
<evidence type="ECO:0000256" key="3">
    <source>
        <dbReference type="ARBA" id="ARBA00022679"/>
    </source>
</evidence>
<dbReference type="SUPFAM" id="SSF53448">
    <property type="entry name" value="Nucleotide-diphospho-sugar transferases"/>
    <property type="match status" value="1"/>
</dbReference>
<protein>
    <submittedName>
        <fullName evidence="9">Glycosyltransferase</fullName>
    </submittedName>
</protein>
<keyword evidence="3" id="KW-0808">Transferase</keyword>